<dbReference type="GO" id="GO:0004497">
    <property type="term" value="F:monooxygenase activity"/>
    <property type="evidence" value="ECO:0007669"/>
    <property type="project" value="InterPro"/>
</dbReference>
<dbReference type="GO" id="GO:0005506">
    <property type="term" value="F:iron ion binding"/>
    <property type="evidence" value="ECO:0007669"/>
    <property type="project" value="InterPro"/>
</dbReference>
<sequence>MSRFTGQVLKRLEVLYDEWIKLCAAFTLDWVVTDKPQTQDEKYQQESLGERRIDQFPAVDRGKGGTTNALMLDIAFHHNPMKELRDENDSVLGTIASQCYEKRSLVHVQKFDSVLKDGWRLYSMLLASGGCRCQADMHLGTGLLLPDGTHIKIKSFAECSGKQL</sequence>
<gene>
    <name evidence="1" type="ORF">EJ05DRAFT_500292</name>
</gene>
<dbReference type="SUPFAM" id="SSF48264">
    <property type="entry name" value="Cytochrome P450"/>
    <property type="match status" value="1"/>
</dbReference>
<protein>
    <submittedName>
        <fullName evidence="1">Uncharacterized protein</fullName>
    </submittedName>
</protein>
<dbReference type="GO" id="GO:0020037">
    <property type="term" value="F:heme binding"/>
    <property type="evidence" value="ECO:0007669"/>
    <property type="project" value="InterPro"/>
</dbReference>
<reference evidence="1" key="1">
    <citation type="journal article" date="2020" name="Stud. Mycol.">
        <title>101 Dothideomycetes genomes: a test case for predicting lifestyles and emergence of pathogens.</title>
        <authorList>
            <person name="Haridas S."/>
            <person name="Albert R."/>
            <person name="Binder M."/>
            <person name="Bloem J."/>
            <person name="Labutti K."/>
            <person name="Salamov A."/>
            <person name="Andreopoulos B."/>
            <person name="Baker S."/>
            <person name="Barry K."/>
            <person name="Bills G."/>
            <person name="Bluhm B."/>
            <person name="Cannon C."/>
            <person name="Castanera R."/>
            <person name="Culley D."/>
            <person name="Daum C."/>
            <person name="Ezra D."/>
            <person name="Gonzalez J."/>
            <person name="Henrissat B."/>
            <person name="Kuo A."/>
            <person name="Liang C."/>
            <person name="Lipzen A."/>
            <person name="Lutzoni F."/>
            <person name="Magnuson J."/>
            <person name="Mondo S."/>
            <person name="Nolan M."/>
            <person name="Ohm R."/>
            <person name="Pangilinan J."/>
            <person name="Park H.-J."/>
            <person name="Ramirez L."/>
            <person name="Alfaro M."/>
            <person name="Sun H."/>
            <person name="Tritt A."/>
            <person name="Yoshinaga Y."/>
            <person name="Zwiers L.-H."/>
            <person name="Turgeon B."/>
            <person name="Goodwin S."/>
            <person name="Spatafora J."/>
            <person name="Crous P."/>
            <person name="Grigoriev I."/>
        </authorList>
    </citation>
    <scope>NUCLEOTIDE SEQUENCE</scope>
    <source>
        <strain evidence="1">CBS 121739</strain>
    </source>
</reference>
<evidence type="ECO:0000313" key="1">
    <source>
        <dbReference type="EMBL" id="KAF2758773.1"/>
    </source>
</evidence>
<proteinExistence type="predicted"/>
<dbReference type="GO" id="GO:0016705">
    <property type="term" value="F:oxidoreductase activity, acting on paired donors, with incorporation or reduction of molecular oxygen"/>
    <property type="evidence" value="ECO:0007669"/>
    <property type="project" value="InterPro"/>
</dbReference>
<organism evidence="1 2">
    <name type="scientific">Pseudovirgaria hyperparasitica</name>
    <dbReference type="NCBI Taxonomy" id="470096"/>
    <lineage>
        <taxon>Eukaryota</taxon>
        <taxon>Fungi</taxon>
        <taxon>Dikarya</taxon>
        <taxon>Ascomycota</taxon>
        <taxon>Pezizomycotina</taxon>
        <taxon>Dothideomycetes</taxon>
        <taxon>Dothideomycetes incertae sedis</taxon>
        <taxon>Acrospermales</taxon>
        <taxon>Acrospermaceae</taxon>
        <taxon>Pseudovirgaria</taxon>
    </lineage>
</organism>
<evidence type="ECO:0000313" key="2">
    <source>
        <dbReference type="Proteomes" id="UP000799437"/>
    </source>
</evidence>
<name>A0A6A6W804_9PEZI</name>
<dbReference type="RefSeq" id="XP_033601224.1">
    <property type="nucleotide sequence ID" value="XM_033746975.1"/>
</dbReference>
<dbReference type="InterPro" id="IPR036396">
    <property type="entry name" value="Cyt_P450_sf"/>
</dbReference>
<dbReference type="AlphaFoldDB" id="A0A6A6W804"/>
<dbReference type="Proteomes" id="UP000799437">
    <property type="component" value="Unassembled WGS sequence"/>
</dbReference>
<accession>A0A6A6W804</accession>
<dbReference type="GeneID" id="54488029"/>
<dbReference type="EMBL" id="ML996571">
    <property type="protein sequence ID" value="KAF2758773.1"/>
    <property type="molecule type" value="Genomic_DNA"/>
</dbReference>
<keyword evidence="2" id="KW-1185">Reference proteome</keyword>